<dbReference type="SUPFAM" id="SSF52047">
    <property type="entry name" value="RNI-like"/>
    <property type="match status" value="1"/>
</dbReference>
<name>A0A915K2A3_ROMCU</name>
<dbReference type="WBParaSite" id="nRc.2.0.1.t31943-RA">
    <property type="protein sequence ID" value="nRc.2.0.1.t31943-RA"/>
    <property type="gene ID" value="nRc.2.0.1.g31943"/>
</dbReference>
<accession>A0A915K2A3</accession>
<organism evidence="1 2">
    <name type="scientific">Romanomermis culicivorax</name>
    <name type="common">Nematode worm</name>
    <dbReference type="NCBI Taxonomy" id="13658"/>
    <lineage>
        <taxon>Eukaryota</taxon>
        <taxon>Metazoa</taxon>
        <taxon>Ecdysozoa</taxon>
        <taxon>Nematoda</taxon>
        <taxon>Enoplea</taxon>
        <taxon>Dorylaimia</taxon>
        <taxon>Mermithida</taxon>
        <taxon>Mermithoidea</taxon>
        <taxon>Mermithidae</taxon>
        <taxon>Romanomermis</taxon>
    </lineage>
</organism>
<dbReference type="AlphaFoldDB" id="A0A915K2A3"/>
<dbReference type="Gene3D" id="3.80.10.10">
    <property type="entry name" value="Ribonuclease Inhibitor"/>
    <property type="match status" value="1"/>
</dbReference>
<protein>
    <submittedName>
        <fullName evidence="2">Uncharacterized protein</fullName>
    </submittedName>
</protein>
<evidence type="ECO:0000313" key="2">
    <source>
        <dbReference type="WBParaSite" id="nRc.2.0.1.t31943-RA"/>
    </source>
</evidence>
<dbReference type="InterPro" id="IPR032675">
    <property type="entry name" value="LRR_dom_sf"/>
</dbReference>
<keyword evidence="1" id="KW-1185">Reference proteome</keyword>
<evidence type="ECO:0000313" key="1">
    <source>
        <dbReference type="Proteomes" id="UP000887565"/>
    </source>
</evidence>
<proteinExistence type="predicted"/>
<sequence length="143" mass="16440">MLHPTQGRGCPFSKDHRVTCRQISSNVTVHWFAQDAGVLTMMPWSSLLKGIDLYDLQPVCPESLDSTFGLCPNLRFFSVNLLNGEQMRELAWIAPNLQHFRLRVKQATTPILDDLIYLVENLPNLRQLFIVTIRAHKTFAFEK</sequence>
<dbReference type="Proteomes" id="UP000887565">
    <property type="component" value="Unplaced"/>
</dbReference>
<reference evidence="2" key="1">
    <citation type="submission" date="2022-11" db="UniProtKB">
        <authorList>
            <consortium name="WormBaseParasite"/>
        </authorList>
    </citation>
    <scope>IDENTIFICATION</scope>
</reference>